<dbReference type="GO" id="GO:0043952">
    <property type="term" value="P:protein transport by the Sec complex"/>
    <property type="evidence" value="ECO:0007669"/>
    <property type="project" value="TreeGrafter"/>
</dbReference>
<evidence type="ECO:0000256" key="3">
    <source>
        <dbReference type="ARBA" id="ARBA00017876"/>
    </source>
</evidence>
<evidence type="ECO:0000256" key="10">
    <source>
        <dbReference type="ARBA" id="ARBA00023136"/>
    </source>
</evidence>
<dbReference type="Proteomes" id="UP000293377">
    <property type="component" value="Unassembled WGS sequence"/>
</dbReference>
<evidence type="ECO:0000313" key="13">
    <source>
        <dbReference type="EMBL" id="RZB12635.1"/>
    </source>
</evidence>
<accession>A0A4Q6I427</accession>
<evidence type="ECO:0000256" key="4">
    <source>
        <dbReference type="ARBA" id="ARBA00022448"/>
    </source>
</evidence>
<evidence type="ECO:0000256" key="2">
    <source>
        <dbReference type="ARBA" id="ARBA00008445"/>
    </source>
</evidence>
<feature type="transmembrane region" description="Helical" evidence="12">
    <location>
        <begin position="49"/>
        <end position="72"/>
    </location>
</feature>
<dbReference type="NCBIfam" id="TIGR00810">
    <property type="entry name" value="secG"/>
    <property type="match status" value="1"/>
</dbReference>
<dbReference type="EMBL" id="QOHL01000012">
    <property type="protein sequence ID" value="RZB12635.1"/>
    <property type="molecule type" value="Genomic_DNA"/>
</dbReference>
<dbReference type="OrthoDB" id="7165746at2"/>
<sequence>MVLTVIQLVLVFLLVILILLQPPESDNLSGFGGTQGNLDSMFSTGSSSNFITKLTVVIATAFIINTVLLVGVNAKSVHKESIVKKIAEMSKVHNLPPMEHDNEDSIPFNQ</sequence>
<dbReference type="PANTHER" id="PTHR34182">
    <property type="entry name" value="PROTEIN-EXPORT MEMBRANE PROTEIN SECG"/>
    <property type="match status" value="1"/>
</dbReference>
<dbReference type="STRING" id="1242993.ehr_00364"/>
<comment type="subcellular location">
    <subcellularLocation>
        <location evidence="1 12">Cell membrane</location>
        <topology evidence="1 12">Multi-pass membrane protein</topology>
    </subcellularLocation>
</comment>
<evidence type="ECO:0000256" key="1">
    <source>
        <dbReference type="ARBA" id="ARBA00004651"/>
    </source>
</evidence>
<name>A0A4Q6I427_9RICK</name>
<dbReference type="GO" id="GO:0005886">
    <property type="term" value="C:plasma membrane"/>
    <property type="evidence" value="ECO:0007669"/>
    <property type="project" value="UniProtKB-SubCell"/>
</dbReference>
<dbReference type="GO" id="GO:0009306">
    <property type="term" value="P:protein secretion"/>
    <property type="evidence" value="ECO:0007669"/>
    <property type="project" value="UniProtKB-UniRule"/>
</dbReference>
<dbReference type="Pfam" id="PF03840">
    <property type="entry name" value="SecG"/>
    <property type="match status" value="1"/>
</dbReference>
<evidence type="ECO:0000256" key="9">
    <source>
        <dbReference type="ARBA" id="ARBA00023010"/>
    </source>
</evidence>
<keyword evidence="7 12" id="KW-0653">Protein transport</keyword>
<organism evidence="13 14">
    <name type="scientific">Ehrlichia minasensis</name>
    <dbReference type="NCBI Taxonomy" id="1242993"/>
    <lineage>
        <taxon>Bacteria</taxon>
        <taxon>Pseudomonadati</taxon>
        <taxon>Pseudomonadota</taxon>
        <taxon>Alphaproteobacteria</taxon>
        <taxon>Rickettsiales</taxon>
        <taxon>Anaplasmataceae</taxon>
        <taxon>Ehrlichia</taxon>
    </lineage>
</organism>
<dbReference type="InterPro" id="IPR004692">
    <property type="entry name" value="SecG"/>
</dbReference>
<evidence type="ECO:0000256" key="12">
    <source>
        <dbReference type="RuleBase" id="RU365087"/>
    </source>
</evidence>
<dbReference type="PRINTS" id="PR01651">
    <property type="entry name" value="SECGEXPORT"/>
</dbReference>
<evidence type="ECO:0000313" key="14">
    <source>
        <dbReference type="Proteomes" id="UP000293377"/>
    </source>
</evidence>
<keyword evidence="14" id="KW-1185">Reference proteome</keyword>
<dbReference type="GO" id="GO:0065002">
    <property type="term" value="P:intracellular protein transmembrane transport"/>
    <property type="evidence" value="ECO:0007669"/>
    <property type="project" value="TreeGrafter"/>
</dbReference>
<comment type="function">
    <text evidence="11 12">Involved in protein export. Participates in an early event of protein translocation.</text>
</comment>
<evidence type="ECO:0000256" key="7">
    <source>
        <dbReference type="ARBA" id="ARBA00022927"/>
    </source>
</evidence>
<keyword evidence="6 12" id="KW-0812">Transmembrane</keyword>
<dbReference type="PANTHER" id="PTHR34182:SF1">
    <property type="entry name" value="PROTEIN-EXPORT MEMBRANE PROTEIN SECG"/>
    <property type="match status" value="1"/>
</dbReference>
<protein>
    <recommendedName>
        <fullName evidence="3 12">Protein-export membrane protein SecG</fullName>
    </recommendedName>
</protein>
<dbReference type="RefSeq" id="WP_045170974.1">
    <property type="nucleotide sequence ID" value="NZ_QOHL01000012.1"/>
</dbReference>
<keyword evidence="4 12" id="KW-0813">Transport</keyword>
<gene>
    <name evidence="13" type="ORF">DRF75_03050</name>
</gene>
<keyword evidence="10 12" id="KW-0472">Membrane</keyword>
<keyword evidence="9 12" id="KW-0811">Translocation</keyword>
<evidence type="ECO:0000256" key="11">
    <source>
        <dbReference type="ARBA" id="ARBA00025182"/>
    </source>
</evidence>
<evidence type="ECO:0000256" key="5">
    <source>
        <dbReference type="ARBA" id="ARBA00022475"/>
    </source>
</evidence>
<keyword evidence="5 12" id="KW-1003">Cell membrane</keyword>
<proteinExistence type="inferred from homology"/>
<dbReference type="AlphaFoldDB" id="A0A4Q6I427"/>
<comment type="similarity">
    <text evidence="2 12">Belongs to the SecG family.</text>
</comment>
<comment type="caution">
    <text evidence="13">The sequence shown here is derived from an EMBL/GenBank/DDBJ whole genome shotgun (WGS) entry which is preliminary data.</text>
</comment>
<reference evidence="13 14" key="1">
    <citation type="submission" date="2018-06" db="EMBL/GenBank/DDBJ databases">
        <title>Complete Genome Sequence of Ehrlichia minasensis Isolated From Cattle.</title>
        <authorList>
            <person name="Aguiar D.M."/>
            <person name="Araujo J.P.A.Jr."/>
            <person name="Nakazato L."/>
            <person name="Bard E."/>
            <person name="Cabezas-Cruz A."/>
        </authorList>
    </citation>
    <scope>NUCLEOTIDE SEQUENCE [LARGE SCALE GENOMIC DNA]</scope>
    <source>
        <strain evidence="13 14">B11</strain>
    </source>
</reference>
<evidence type="ECO:0000256" key="8">
    <source>
        <dbReference type="ARBA" id="ARBA00022989"/>
    </source>
</evidence>
<evidence type="ECO:0000256" key="6">
    <source>
        <dbReference type="ARBA" id="ARBA00022692"/>
    </source>
</evidence>
<comment type="caution">
    <text evidence="12">Lacks conserved residue(s) required for the propagation of feature annotation.</text>
</comment>
<dbReference type="GO" id="GO:0015450">
    <property type="term" value="F:protein-transporting ATPase activity"/>
    <property type="evidence" value="ECO:0007669"/>
    <property type="project" value="UniProtKB-UniRule"/>
</dbReference>
<keyword evidence="8 12" id="KW-1133">Transmembrane helix</keyword>